<dbReference type="SUPFAM" id="SSF90229">
    <property type="entry name" value="CCCH zinc finger"/>
    <property type="match status" value="1"/>
</dbReference>
<keyword evidence="6 8" id="KW-0694">RNA-binding</keyword>
<sequence length="895" mass="101261">MEDQRIERWTVLCSSSSLFVLILDLLRWDRRYSLKESLFSHTESSSLLLSNPKLAKKSPPSYNRLKNNLWVSSGSEDRIPHVRNRENPGYTGPKNSSSASSTVSDESGDKNTSKKTTLKNVCCHWLLGNCVRGDECRFLHSWFCGEGLTMLAKLEGHEKAVSGIALPLRSDKLLSGSRDGTVRLWDCNTGQCASVINLGAGVGSLICEGPWVFTGMPNVVKAWNIESLAEFSLDGPVGEVYSMVVANEMLFAGAQDGNILVWKGSPNTQNPFQLATSLRGHTRPVTCLAVGCSRLYSGSMDNTIRVWELDTLEPVMTLNDHTNAPMSLLCWDQFLLSCSLDHTIKVWFATGGGNLEAAYTHKEDHGVLALAGLNDPDGKPVLIGACNDNTVHLYELPSFMERGRIFSKHEVRVIEIGPDNLFFTEALLFHNLRKASALNKFLSLRSILRAPQSVLCPYSHLGPPKPINPSWVWRNVSHGTVNLVISEGKPKFETHEVHPPKKEKWQTKKRFKLKKKREKQKRKDANKRDPRRLTVKGKKKKQKFANAEERIKYKLEKIMVYGLVDGRLEELRKAKIKEALLIERLKRYEVPKVQGPVVKPHELTGEERFYFKKMAQKRSNYVPIGRRGVFGGVILNMHMHWKKHETVKVFCKPSKPGQIHEFAEEITRLSGGIPIQIIGDDTVIFYRGKNYVQPEIMSPIDTLSKKKFSDWSTWYGGEMQMSSVRKSLLIHEALEKSKYEQSLESVRRFIAMAEKELELYYRHIALYGDPNNRNPMSIMDNPSKVTQESWKFKMVERKSLDSTYDALSPGASEAESDSTDQTLSELDYIEDEGLSTSESDSQDDSSSDFDSKESQVSSSRMRELSFMMSGSSSMSKTLYDSNNQNFIGRNRDIKI</sequence>
<dbReference type="SMART" id="SM00356">
    <property type="entry name" value="ZnF_C3H1"/>
    <property type="match status" value="1"/>
</dbReference>
<keyword evidence="1 7" id="KW-0853">WD repeat</keyword>
<dbReference type="InterPro" id="IPR020472">
    <property type="entry name" value="WD40_PAC1"/>
</dbReference>
<evidence type="ECO:0000256" key="4">
    <source>
        <dbReference type="ARBA" id="ARBA00022771"/>
    </source>
</evidence>
<keyword evidence="14" id="KW-1185">Reference proteome</keyword>
<dbReference type="Pfam" id="PF01985">
    <property type="entry name" value="CRS1_YhbY"/>
    <property type="match status" value="1"/>
</dbReference>
<feature type="region of interest" description="Disordered" evidence="10">
    <location>
        <begin position="492"/>
        <end position="541"/>
    </location>
</feature>
<dbReference type="PROSITE" id="PS51295">
    <property type="entry name" value="CRM"/>
    <property type="match status" value="1"/>
</dbReference>
<dbReference type="GO" id="GO:0003723">
    <property type="term" value="F:RNA binding"/>
    <property type="evidence" value="ECO:0007669"/>
    <property type="project" value="UniProtKB-UniRule"/>
</dbReference>
<feature type="repeat" description="WD" evidence="7">
    <location>
        <begin position="278"/>
        <end position="317"/>
    </location>
</feature>
<dbReference type="SUPFAM" id="SSF50978">
    <property type="entry name" value="WD40 repeat-like"/>
    <property type="match status" value="1"/>
</dbReference>
<evidence type="ECO:0000256" key="1">
    <source>
        <dbReference type="ARBA" id="ARBA00022574"/>
    </source>
</evidence>
<evidence type="ECO:0000259" key="12">
    <source>
        <dbReference type="PROSITE" id="PS51295"/>
    </source>
</evidence>
<dbReference type="InterPro" id="IPR001890">
    <property type="entry name" value="RNA-binding_CRM"/>
</dbReference>
<dbReference type="PROSITE" id="PS50103">
    <property type="entry name" value="ZF_C3H1"/>
    <property type="match status" value="1"/>
</dbReference>
<dbReference type="InterPro" id="IPR040286">
    <property type="entry name" value="At3g25440-like"/>
</dbReference>
<evidence type="ECO:0000313" key="13">
    <source>
        <dbReference type="EMBL" id="KAK9200932.1"/>
    </source>
</evidence>
<evidence type="ECO:0000256" key="10">
    <source>
        <dbReference type="SAM" id="MobiDB-lite"/>
    </source>
</evidence>
<feature type="domain" description="C3H1-type" evidence="11">
    <location>
        <begin position="116"/>
        <end position="143"/>
    </location>
</feature>
<feature type="zinc finger region" description="C3H1-type" evidence="9">
    <location>
        <begin position="116"/>
        <end position="143"/>
    </location>
</feature>
<evidence type="ECO:0008006" key="15">
    <source>
        <dbReference type="Google" id="ProtNLM"/>
    </source>
</evidence>
<feature type="compositionally biased region" description="Basic and acidic residues" evidence="10">
    <location>
        <begin position="492"/>
        <end position="506"/>
    </location>
</feature>
<dbReference type="InterPro" id="IPR035920">
    <property type="entry name" value="YhbY-like_sf"/>
</dbReference>
<dbReference type="Pfam" id="PF00400">
    <property type="entry name" value="WD40"/>
    <property type="match status" value="3"/>
</dbReference>
<evidence type="ECO:0000256" key="7">
    <source>
        <dbReference type="PROSITE-ProRule" id="PRU00221"/>
    </source>
</evidence>
<evidence type="ECO:0000256" key="2">
    <source>
        <dbReference type="ARBA" id="ARBA00022723"/>
    </source>
</evidence>
<dbReference type="InterPro" id="IPR001680">
    <property type="entry name" value="WD40_rpt"/>
</dbReference>
<dbReference type="Proteomes" id="UP001428341">
    <property type="component" value="Unassembled WGS sequence"/>
</dbReference>
<dbReference type="AlphaFoldDB" id="A0AAP0QRQ4"/>
<dbReference type="PRINTS" id="PR00320">
    <property type="entry name" value="GPROTEINBRPT"/>
</dbReference>
<feature type="compositionally biased region" description="Low complexity" evidence="10">
    <location>
        <begin position="854"/>
        <end position="875"/>
    </location>
</feature>
<proteinExistence type="predicted"/>
<dbReference type="SMART" id="SM00320">
    <property type="entry name" value="WD40"/>
    <property type="match status" value="5"/>
</dbReference>
<keyword evidence="5 9" id="KW-0862">Zinc</keyword>
<evidence type="ECO:0000259" key="11">
    <source>
        <dbReference type="PROSITE" id="PS50103"/>
    </source>
</evidence>
<evidence type="ECO:0000256" key="3">
    <source>
        <dbReference type="ARBA" id="ARBA00022737"/>
    </source>
</evidence>
<feature type="compositionally biased region" description="Basic residues" evidence="10">
    <location>
        <begin position="507"/>
        <end position="520"/>
    </location>
</feature>
<dbReference type="PROSITE" id="PS50082">
    <property type="entry name" value="WD_REPEATS_2"/>
    <property type="match status" value="2"/>
</dbReference>
<feature type="compositionally biased region" description="Basic and acidic residues" evidence="10">
    <location>
        <begin position="521"/>
        <end position="532"/>
    </location>
</feature>
<name>A0AAP0QRQ4_9ROSI</name>
<comment type="caution">
    <text evidence="13">The sequence shown here is derived from an EMBL/GenBank/DDBJ whole genome shotgun (WGS) entry which is preliminary data.</text>
</comment>
<evidence type="ECO:0000256" key="6">
    <source>
        <dbReference type="ARBA" id="ARBA00022884"/>
    </source>
</evidence>
<dbReference type="Gene3D" id="2.130.10.10">
    <property type="entry name" value="YVTN repeat-like/Quinoprotein amine dehydrogenase"/>
    <property type="match status" value="2"/>
</dbReference>
<evidence type="ECO:0000256" key="9">
    <source>
        <dbReference type="PROSITE-ProRule" id="PRU00723"/>
    </source>
</evidence>
<dbReference type="SMART" id="SM01103">
    <property type="entry name" value="CRS1_YhbY"/>
    <property type="match status" value="1"/>
</dbReference>
<reference evidence="13 14" key="1">
    <citation type="submission" date="2024-05" db="EMBL/GenBank/DDBJ databases">
        <title>Haplotype-resolved chromosome-level genome assembly of Huyou (Citrus changshanensis).</title>
        <authorList>
            <person name="Miao C."/>
            <person name="Chen W."/>
            <person name="Wu Y."/>
            <person name="Wang L."/>
            <person name="Zhao S."/>
            <person name="Grierson D."/>
            <person name="Xu C."/>
            <person name="Chen K."/>
        </authorList>
    </citation>
    <scope>NUCLEOTIDE SEQUENCE [LARGE SCALE GENOMIC DNA]</scope>
    <source>
        <strain evidence="13">01-14</strain>
        <tissue evidence="13">Leaf</tissue>
    </source>
</reference>
<feature type="domain" description="CRM" evidence="12">
    <location>
        <begin position="601"/>
        <end position="698"/>
    </location>
</feature>
<dbReference type="PANTHER" id="PTHR31426">
    <property type="entry name" value="GROUP II INTRON SPLICING FACTOR CRS1-LIKE"/>
    <property type="match status" value="1"/>
</dbReference>
<dbReference type="PANTHER" id="PTHR31426:SF2">
    <property type="entry name" value="OS01G0958400 PROTEIN"/>
    <property type="match status" value="1"/>
</dbReference>
<dbReference type="InterPro" id="IPR036322">
    <property type="entry name" value="WD40_repeat_dom_sf"/>
</dbReference>
<keyword evidence="4 9" id="KW-0863">Zinc-finger</keyword>
<feature type="repeat" description="WD" evidence="7">
    <location>
        <begin position="154"/>
        <end position="195"/>
    </location>
</feature>
<dbReference type="InterPro" id="IPR015943">
    <property type="entry name" value="WD40/YVTN_repeat-like_dom_sf"/>
</dbReference>
<keyword evidence="2 9" id="KW-0479">Metal-binding</keyword>
<dbReference type="PROSITE" id="PS50294">
    <property type="entry name" value="WD_REPEATS_REGION"/>
    <property type="match status" value="2"/>
</dbReference>
<dbReference type="InterPro" id="IPR000571">
    <property type="entry name" value="Znf_CCCH"/>
</dbReference>
<evidence type="ECO:0000256" key="5">
    <source>
        <dbReference type="ARBA" id="ARBA00022833"/>
    </source>
</evidence>
<accession>A0AAP0QRQ4</accession>
<organism evidence="13 14">
    <name type="scientific">Citrus x changshan-huyou</name>
    <dbReference type="NCBI Taxonomy" id="2935761"/>
    <lineage>
        <taxon>Eukaryota</taxon>
        <taxon>Viridiplantae</taxon>
        <taxon>Streptophyta</taxon>
        <taxon>Embryophyta</taxon>
        <taxon>Tracheophyta</taxon>
        <taxon>Spermatophyta</taxon>
        <taxon>Magnoliopsida</taxon>
        <taxon>eudicotyledons</taxon>
        <taxon>Gunneridae</taxon>
        <taxon>Pentapetalae</taxon>
        <taxon>rosids</taxon>
        <taxon>malvids</taxon>
        <taxon>Sapindales</taxon>
        <taxon>Rutaceae</taxon>
        <taxon>Aurantioideae</taxon>
        <taxon>Citrus</taxon>
    </lineage>
</organism>
<evidence type="ECO:0000256" key="8">
    <source>
        <dbReference type="PROSITE-ProRule" id="PRU00626"/>
    </source>
</evidence>
<dbReference type="PROSITE" id="PS00678">
    <property type="entry name" value="WD_REPEATS_1"/>
    <property type="match status" value="1"/>
</dbReference>
<dbReference type="InterPro" id="IPR036855">
    <property type="entry name" value="Znf_CCCH_sf"/>
</dbReference>
<gene>
    <name evidence="13" type="ORF">WN944_016132</name>
</gene>
<dbReference type="InterPro" id="IPR019775">
    <property type="entry name" value="WD40_repeat_CS"/>
</dbReference>
<dbReference type="GO" id="GO:0008270">
    <property type="term" value="F:zinc ion binding"/>
    <property type="evidence" value="ECO:0007669"/>
    <property type="project" value="UniProtKB-KW"/>
</dbReference>
<evidence type="ECO:0000313" key="14">
    <source>
        <dbReference type="Proteomes" id="UP001428341"/>
    </source>
</evidence>
<dbReference type="Gene3D" id="3.30.110.60">
    <property type="entry name" value="YhbY-like"/>
    <property type="match status" value="1"/>
</dbReference>
<feature type="region of interest" description="Disordered" evidence="10">
    <location>
        <begin position="832"/>
        <end position="883"/>
    </location>
</feature>
<feature type="compositionally biased region" description="Basic and acidic residues" evidence="10">
    <location>
        <begin position="77"/>
        <end position="86"/>
    </location>
</feature>
<protein>
    <recommendedName>
        <fullName evidence="15">C3H1-type domain-containing protein</fullName>
    </recommendedName>
</protein>
<dbReference type="SUPFAM" id="SSF75471">
    <property type="entry name" value="YhbY-like"/>
    <property type="match status" value="1"/>
</dbReference>
<dbReference type="EMBL" id="JBCGBO010000005">
    <property type="protein sequence ID" value="KAK9200932.1"/>
    <property type="molecule type" value="Genomic_DNA"/>
</dbReference>
<keyword evidence="3" id="KW-0677">Repeat</keyword>
<feature type="region of interest" description="Disordered" evidence="10">
    <location>
        <begin position="77"/>
        <end position="114"/>
    </location>
</feature>
<feature type="compositionally biased region" description="Low complexity" evidence="10">
    <location>
        <begin position="96"/>
        <end position="105"/>
    </location>
</feature>